<dbReference type="PANTHER" id="PTHR43312:SF1">
    <property type="entry name" value="NADP-DEPENDENT OXIDOREDUCTASE DOMAIN-CONTAINING PROTEIN"/>
    <property type="match status" value="1"/>
</dbReference>
<dbReference type="SUPFAM" id="SSF51430">
    <property type="entry name" value="NAD(P)-linked oxidoreductase"/>
    <property type="match status" value="1"/>
</dbReference>
<dbReference type="Proteomes" id="UP001596528">
    <property type="component" value="Unassembled WGS sequence"/>
</dbReference>
<dbReference type="PRINTS" id="PR00069">
    <property type="entry name" value="ALDKETRDTASE"/>
</dbReference>
<dbReference type="InterPro" id="IPR053135">
    <property type="entry name" value="AKR2_Oxidoreductase"/>
</dbReference>
<dbReference type="SUPFAM" id="SSF46548">
    <property type="entry name" value="alpha-helical ferredoxin"/>
    <property type="match status" value="1"/>
</dbReference>
<feature type="domain" description="NADP-dependent oxidoreductase" evidence="1">
    <location>
        <begin position="16"/>
        <end position="200"/>
    </location>
</feature>
<dbReference type="Pfam" id="PF00248">
    <property type="entry name" value="Aldo_ket_red"/>
    <property type="match status" value="1"/>
</dbReference>
<evidence type="ECO:0000313" key="2">
    <source>
        <dbReference type="EMBL" id="MFC7751042.1"/>
    </source>
</evidence>
<dbReference type="InterPro" id="IPR020471">
    <property type="entry name" value="AKR"/>
</dbReference>
<evidence type="ECO:0000313" key="3">
    <source>
        <dbReference type="Proteomes" id="UP001596528"/>
    </source>
</evidence>
<sequence>MRYRQFGKIGHNVSALGFGAMNLPRVPFEQAKEALNYALDQGINYIDTAAAYRNSEEIIGNSISHRRSEFFLATKTNQREYEAAKSEMLRSLERLQTDTIDLLQIHYVNDPEEYKKAMDEKNGAYRAALELREQGKIRYIGITGHRPDLLARWIQSGKFDQVLFHLSLVQPFALDELIPELIRRDMGRVAMKPLSGGFVQPVDKALRFPYSQDVHVIISGMVSVEEVRQNIAAIESEPDEREREELLALSGELGEHNCRRCNYCSCPLEIPIPDVMISSKVRDKFGLLPKGIEFYEKHREKIISCADYEPCREQPQCEPKCPYHLPMASVIREAAGFYRSEHFRAKEA</sequence>
<reference evidence="3" key="1">
    <citation type="journal article" date="2019" name="Int. J. Syst. Evol. Microbiol.">
        <title>The Global Catalogue of Microorganisms (GCM) 10K type strain sequencing project: providing services to taxonomists for standard genome sequencing and annotation.</title>
        <authorList>
            <consortium name="The Broad Institute Genomics Platform"/>
            <consortium name="The Broad Institute Genome Sequencing Center for Infectious Disease"/>
            <person name="Wu L."/>
            <person name="Ma J."/>
        </authorList>
    </citation>
    <scope>NUCLEOTIDE SEQUENCE [LARGE SCALE GENOMIC DNA]</scope>
    <source>
        <strain evidence="3">JCM 18657</strain>
    </source>
</reference>
<proteinExistence type="predicted"/>
<name>A0ABW2V4I2_9BACL</name>
<gene>
    <name evidence="2" type="ORF">ACFQWB_14040</name>
</gene>
<evidence type="ECO:0000259" key="1">
    <source>
        <dbReference type="Pfam" id="PF00248"/>
    </source>
</evidence>
<protein>
    <submittedName>
        <fullName evidence="2">Aldo/keto reductase</fullName>
    </submittedName>
</protein>
<dbReference type="EMBL" id="JBHTGQ010000032">
    <property type="protein sequence ID" value="MFC7751042.1"/>
    <property type="molecule type" value="Genomic_DNA"/>
</dbReference>
<dbReference type="Gene3D" id="3.20.20.100">
    <property type="entry name" value="NADP-dependent oxidoreductase domain"/>
    <property type="match status" value="1"/>
</dbReference>
<accession>A0ABW2V4I2</accession>
<dbReference type="InterPro" id="IPR023210">
    <property type="entry name" value="NADP_OxRdtase_dom"/>
</dbReference>
<comment type="caution">
    <text evidence="2">The sequence shown here is derived from an EMBL/GenBank/DDBJ whole genome shotgun (WGS) entry which is preliminary data.</text>
</comment>
<dbReference type="RefSeq" id="WP_138789505.1">
    <property type="nucleotide sequence ID" value="NZ_JBHTGQ010000032.1"/>
</dbReference>
<dbReference type="PANTHER" id="PTHR43312">
    <property type="entry name" value="D-THREO-ALDOSE 1-DEHYDROGENASE"/>
    <property type="match status" value="1"/>
</dbReference>
<keyword evidence="3" id="KW-1185">Reference proteome</keyword>
<organism evidence="2 3">
    <name type="scientific">Paenibacillus thermoaerophilus</name>
    <dbReference type="NCBI Taxonomy" id="1215385"/>
    <lineage>
        <taxon>Bacteria</taxon>
        <taxon>Bacillati</taxon>
        <taxon>Bacillota</taxon>
        <taxon>Bacilli</taxon>
        <taxon>Bacillales</taxon>
        <taxon>Paenibacillaceae</taxon>
        <taxon>Paenibacillus</taxon>
    </lineage>
</organism>
<dbReference type="CDD" id="cd19100">
    <property type="entry name" value="AKR_unchar"/>
    <property type="match status" value="1"/>
</dbReference>
<dbReference type="InterPro" id="IPR036812">
    <property type="entry name" value="NAD(P)_OxRdtase_dom_sf"/>
</dbReference>